<sequence length="83" mass="9454">MDSIMAYLEVLRFGVASKLWDQGLCEITKFCCHAEMKGRPAITTNVFGEHIIIIYDHVLFVSHNKNKTLESVEGSGKWDHNKT</sequence>
<keyword evidence="2" id="KW-1185">Reference proteome</keyword>
<evidence type="ECO:0000313" key="1">
    <source>
        <dbReference type="EMBL" id="CAK7326597.1"/>
    </source>
</evidence>
<gene>
    <name evidence="1" type="ORF">DCAF_LOCUS4299</name>
</gene>
<protein>
    <submittedName>
        <fullName evidence="1">Uncharacterized protein</fullName>
    </submittedName>
</protein>
<name>A0AAV1QXQ1_9ROSI</name>
<organism evidence="1 2">
    <name type="scientific">Dovyalis caffra</name>
    <dbReference type="NCBI Taxonomy" id="77055"/>
    <lineage>
        <taxon>Eukaryota</taxon>
        <taxon>Viridiplantae</taxon>
        <taxon>Streptophyta</taxon>
        <taxon>Embryophyta</taxon>
        <taxon>Tracheophyta</taxon>
        <taxon>Spermatophyta</taxon>
        <taxon>Magnoliopsida</taxon>
        <taxon>eudicotyledons</taxon>
        <taxon>Gunneridae</taxon>
        <taxon>Pentapetalae</taxon>
        <taxon>rosids</taxon>
        <taxon>fabids</taxon>
        <taxon>Malpighiales</taxon>
        <taxon>Salicaceae</taxon>
        <taxon>Flacourtieae</taxon>
        <taxon>Dovyalis</taxon>
    </lineage>
</organism>
<proteinExistence type="predicted"/>
<dbReference type="Proteomes" id="UP001314170">
    <property type="component" value="Unassembled WGS sequence"/>
</dbReference>
<accession>A0AAV1QXQ1</accession>
<reference evidence="1 2" key="1">
    <citation type="submission" date="2024-01" db="EMBL/GenBank/DDBJ databases">
        <authorList>
            <person name="Waweru B."/>
        </authorList>
    </citation>
    <scope>NUCLEOTIDE SEQUENCE [LARGE SCALE GENOMIC DNA]</scope>
</reference>
<dbReference type="AlphaFoldDB" id="A0AAV1QXQ1"/>
<dbReference type="EMBL" id="CAWUPB010000851">
    <property type="protein sequence ID" value="CAK7326597.1"/>
    <property type="molecule type" value="Genomic_DNA"/>
</dbReference>
<comment type="caution">
    <text evidence="1">The sequence shown here is derived from an EMBL/GenBank/DDBJ whole genome shotgun (WGS) entry which is preliminary data.</text>
</comment>
<evidence type="ECO:0000313" key="2">
    <source>
        <dbReference type="Proteomes" id="UP001314170"/>
    </source>
</evidence>